<evidence type="ECO:0000259" key="6">
    <source>
        <dbReference type="PROSITE" id="PS50172"/>
    </source>
</evidence>
<dbReference type="Pfam" id="PF06732">
    <property type="entry name" value="Pescadillo_N"/>
    <property type="match status" value="1"/>
</dbReference>
<dbReference type="EnsemblMetazoa" id="ACOM042536-RA">
    <property type="protein sequence ID" value="ACOM042536-PA.1"/>
    <property type="gene ID" value="ACOM042536"/>
</dbReference>
<organism evidence="7">
    <name type="scientific">Anopheles coluzzii</name>
    <name type="common">African malaria mosquito</name>
    <dbReference type="NCBI Taxonomy" id="1518534"/>
    <lineage>
        <taxon>Eukaryota</taxon>
        <taxon>Metazoa</taxon>
        <taxon>Ecdysozoa</taxon>
        <taxon>Arthropoda</taxon>
        <taxon>Hexapoda</taxon>
        <taxon>Insecta</taxon>
        <taxon>Pterygota</taxon>
        <taxon>Neoptera</taxon>
        <taxon>Endopterygota</taxon>
        <taxon>Diptera</taxon>
        <taxon>Nematocera</taxon>
        <taxon>Culicoidea</taxon>
        <taxon>Culicidae</taxon>
        <taxon>Anophelinae</taxon>
        <taxon>Anopheles</taxon>
    </lineage>
</organism>
<accession>A0A8W7Q480</accession>
<comment type="subcellular location">
    <subcellularLocation>
        <location evidence="4">Nucleus</location>
        <location evidence="4">Nucleolus</location>
    </subcellularLocation>
    <subcellularLocation>
        <location evidence="4">Nucleus</location>
        <location evidence="4">Nucleoplasm</location>
    </subcellularLocation>
</comment>
<dbReference type="GO" id="GO:0070545">
    <property type="term" value="C:PeBoW complex"/>
    <property type="evidence" value="ECO:0007669"/>
    <property type="project" value="TreeGrafter"/>
</dbReference>
<dbReference type="GO" id="GO:0000463">
    <property type="term" value="P:maturation of LSU-rRNA from tricistronic rRNA transcript (SSU-rRNA, 5.8S rRNA, LSU-rRNA)"/>
    <property type="evidence" value="ECO:0007669"/>
    <property type="project" value="UniProtKB-UniRule"/>
</dbReference>
<dbReference type="SMART" id="SM00292">
    <property type="entry name" value="BRCT"/>
    <property type="match status" value="1"/>
</dbReference>
<evidence type="ECO:0000256" key="5">
    <source>
        <dbReference type="SAM" id="MobiDB-lite"/>
    </source>
</evidence>
<feature type="compositionally biased region" description="Acidic residues" evidence="5">
    <location>
        <begin position="450"/>
        <end position="461"/>
    </location>
</feature>
<feature type="compositionally biased region" description="Basic and acidic residues" evidence="5">
    <location>
        <begin position="605"/>
        <end position="618"/>
    </location>
</feature>
<dbReference type="InterPro" id="IPR010613">
    <property type="entry name" value="PES"/>
</dbReference>
<dbReference type="InterPro" id="IPR001357">
    <property type="entry name" value="BRCT_dom"/>
</dbReference>
<keyword evidence="3 4" id="KW-0539">Nucleus</keyword>
<evidence type="ECO:0000256" key="3">
    <source>
        <dbReference type="ARBA" id="ARBA00023242"/>
    </source>
</evidence>
<evidence type="ECO:0000256" key="1">
    <source>
        <dbReference type="ARBA" id="ARBA00022517"/>
    </source>
</evidence>
<dbReference type="HAMAP" id="MF_03028">
    <property type="entry name" value="Pescadillo"/>
    <property type="match status" value="1"/>
</dbReference>
<dbReference type="FunFam" id="3.40.50.10190:FF:000002">
    <property type="entry name" value="Pescadillo homolog"/>
    <property type="match status" value="1"/>
</dbReference>
<reference evidence="7" key="1">
    <citation type="submission" date="2022-08" db="UniProtKB">
        <authorList>
            <consortium name="EnsemblMetazoa"/>
        </authorList>
    </citation>
    <scope>IDENTIFICATION</scope>
</reference>
<dbReference type="CDD" id="cd17709">
    <property type="entry name" value="BRCT_pescadillo_like"/>
    <property type="match status" value="1"/>
</dbReference>
<feature type="region of interest" description="Disordered" evidence="5">
    <location>
        <begin position="478"/>
        <end position="618"/>
    </location>
</feature>
<comment type="similarity">
    <text evidence="4">Belongs to the pescadillo family.</text>
</comment>
<feature type="domain" description="BRCT" evidence="6">
    <location>
        <begin position="305"/>
        <end position="398"/>
    </location>
</feature>
<dbReference type="Proteomes" id="UP000075882">
    <property type="component" value="Unassembled WGS sequence"/>
</dbReference>
<dbReference type="InterPro" id="IPR036420">
    <property type="entry name" value="BRCT_dom_sf"/>
</dbReference>
<comment type="function">
    <text evidence="4">Required for maturation of ribosomal RNAs and formation of the large ribosomal subunit.</text>
</comment>
<dbReference type="Gene3D" id="3.40.50.10190">
    <property type="entry name" value="BRCT domain"/>
    <property type="match status" value="1"/>
</dbReference>
<proteinExistence type="inferred from homology"/>
<dbReference type="AlphaFoldDB" id="A0A8W7Q480"/>
<dbReference type="PANTHER" id="PTHR12221">
    <property type="entry name" value="PESCADILLO - RELATED"/>
    <property type="match status" value="1"/>
</dbReference>
<evidence type="ECO:0000313" key="7">
    <source>
        <dbReference type="EnsemblMetazoa" id="ACOM042536-PA.1"/>
    </source>
</evidence>
<dbReference type="VEuPathDB" id="VectorBase:ACON2_042085"/>
<evidence type="ECO:0000256" key="2">
    <source>
        <dbReference type="ARBA" id="ARBA00022552"/>
    </source>
</evidence>
<dbReference type="GO" id="GO:0030687">
    <property type="term" value="C:preribosome, large subunit precursor"/>
    <property type="evidence" value="ECO:0007669"/>
    <property type="project" value="UniProtKB-UniRule"/>
</dbReference>
<keyword evidence="2 4" id="KW-0698">rRNA processing</keyword>
<feature type="compositionally biased region" description="Basic and acidic residues" evidence="5">
    <location>
        <begin position="478"/>
        <end position="504"/>
    </location>
</feature>
<dbReference type="PROSITE" id="PS50172">
    <property type="entry name" value="BRCT"/>
    <property type="match status" value="1"/>
</dbReference>
<keyword evidence="1 4" id="KW-0690">Ribosome biogenesis</keyword>
<feature type="region of interest" description="Disordered" evidence="5">
    <location>
        <begin position="423"/>
        <end position="461"/>
    </location>
</feature>
<feature type="compositionally biased region" description="Basic and acidic residues" evidence="5">
    <location>
        <begin position="533"/>
        <end position="545"/>
    </location>
</feature>
<dbReference type="GO" id="GO:0000466">
    <property type="term" value="P:maturation of 5.8S rRNA from tricistronic rRNA transcript (SSU-rRNA, 5.8S rRNA, LSU-rRNA)"/>
    <property type="evidence" value="ECO:0007669"/>
    <property type="project" value="UniProtKB-UniRule"/>
</dbReference>
<dbReference type="PANTHER" id="PTHR12221:SF6">
    <property type="entry name" value="PESCADILLO HOMOLOG"/>
    <property type="match status" value="1"/>
</dbReference>
<dbReference type="GO" id="GO:0005654">
    <property type="term" value="C:nucleoplasm"/>
    <property type="evidence" value="ECO:0007669"/>
    <property type="project" value="UniProtKB-SubCell"/>
</dbReference>
<dbReference type="SUPFAM" id="SSF52113">
    <property type="entry name" value="BRCT domain"/>
    <property type="match status" value="1"/>
</dbReference>
<name>A0A8W7Q480_ANOCL</name>
<dbReference type="Pfam" id="PF16589">
    <property type="entry name" value="BRCT_2"/>
    <property type="match status" value="1"/>
</dbReference>
<sequence length="649" mass="73801">MYYTRKAAMNKLQLNIKDFRQLCILKGIYPREPKHRARAQHGSREMKILYHKKDITFLLHEPIVWTLRDRKIFNRRIKHAAAKQNMNLRDIRLHNYPQLKLDHIVKERYPTFIDAIKELDDCMTLLFMFSTFPATKIITRELTRMSRRLTVEFMHYVIAAQALRKVFISIKGYYFQAEIKGETVTWIVPHYFPYSPHRGEMVDLSIMKSFGDFFTVMAGFINYRLYHSINLVYPPQFAHSLDSDQTMGNEQKFVSERIAALNVELLRSDGGNGDTEEPELLEWTGNDEELPHVSQIRQEAQNVNKLKTLFKGLKFFLNREVPREPLVFIIRCFGGKVSWDKTMFVGATFDESDETITHQIVDRPSMEKQHISRDYIQPQWVFDSVNQRRLLPTNKYFMGAVLPPHLSPFTSANARYVPPEELAARKAAEGEEEEETFEPAEVNADHEHISDDEEVQDPENEQEMQDYALMKAFNDERTDSLNSGKKEGSDDATDNGKDAAEKKQQQNGDAESDDEEEEEDDDDGEEEEDDAEKTETGLKQTERHGGAARHSVQGERGGEENRGQAGGGTAGTNGKVEASQAVLEAGGAGEKGGQERAAAGKQAGTHREAEASGADGKAEAAAEANFGLKTRPRSENDKYIIVLSVHTQT</sequence>
<evidence type="ECO:0000256" key="4">
    <source>
        <dbReference type="HAMAP-Rule" id="MF_03028"/>
    </source>
</evidence>
<dbReference type="GO" id="GO:0043021">
    <property type="term" value="F:ribonucleoprotein complex binding"/>
    <property type="evidence" value="ECO:0007669"/>
    <property type="project" value="UniProtKB-UniRule"/>
</dbReference>
<protein>
    <recommendedName>
        <fullName evidence="4">Pescadillo homolog</fullName>
    </recommendedName>
</protein>
<feature type="compositionally biased region" description="Acidic residues" evidence="5">
    <location>
        <begin position="510"/>
        <end position="532"/>
    </location>
</feature>
<dbReference type="GO" id="GO:0003723">
    <property type="term" value="F:RNA binding"/>
    <property type="evidence" value="ECO:0007669"/>
    <property type="project" value="TreeGrafter"/>
</dbReference>
<feature type="compositionally biased region" description="Basic and acidic residues" evidence="5">
    <location>
        <begin position="552"/>
        <end position="562"/>
    </location>
</feature>